<organism evidence="1 2">
    <name type="scientific">Canavalia gladiata</name>
    <name type="common">Sword bean</name>
    <name type="synonym">Dolichos gladiatus</name>
    <dbReference type="NCBI Taxonomy" id="3824"/>
    <lineage>
        <taxon>Eukaryota</taxon>
        <taxon>Viridiplantae</taxon>
        <taxon>Streptophyta</taxon>
        <taxon>Embryophyta</taxon>
        <taxon>Tracheophyta</taxon>
        <taxon>Spermatophyta</taxon>
        <taxon>Magnoliopsida</taxon>
        <taxon>eudicotyledons</taxon>
        <taxon>Gunneridae</taxon>
        <taxon>Pentapetalae</taxon>
        <taxon>rosids</taxon>
        <taxon>fabids</taxon>
        <taxon>Fabales</taxon>
        <taxon>Fabaceae</taxon>
        <taxon>Papilionoideae</taxon>
        <taxon>50 kb inversion clade</taxon>
        <taxon>NPAAA clade</taxon>
        <taxon>indigoferoid/millettioid clade</taxon>
        <taxon>Phaseoleae</taxon>
        <taxon>Canavalia</taxon>
    </lineage>
</organism>
<evidence type="ECO:0000313" key="2">
    <source>
        <dbReference type="Proteomes" id="UP001367508"/>
    </source>
</evidence>
<sequence>MHATILHVVEVGASKRDTGPLEQDARDPRTRSISRLSYQAHIFAPHHVHTDPIAHSDLNEEASLLRPRRNYKHHACYAYILPGFRSVFHYDPLEFTPLLASSFAQDRQKINQETTEFHATSNKIHAKDHTRSLWKVLTYSEIGIESSVRSGDRRVCLFSASRRIPGMLSIQLAL</sequence>
<protein>
    <submittedName>
        <fullName evidence="1">Uncharacterized protein</fullName>
    </submittedName>
</protein>
<gene>
    <name evidence="1" type="ORF">VNO77_30715</name>
</gene>
<name>A0AAN9Q7E2_CANGL</name>
<accession>A0AAN9Q7E2</accession>
<keyword evidence="2" id="KW-1185">Reference proteome</keyword>
<dbReference type="EMBL" id="JAYMYQ010000007">
    <property type="protein sequence ID" value="KAK7320853.1"/>
    <property type="molecule type" value="Genomic_DNA"/>
</dbReference>
<dbReference type="AlphaFoldDB" id="A0AAN9Q7E2"/>
<reference evidence="1 2" key="1">
    <citation type="submission" date="2024-01" db="EMBL/GenBank/DDBJ databases">
        <title>The genomes of 5 underutilized Papilionoideae crops provide insights into root nodulation and disease resistanc.</title>
        <authorList>
            <person name="Jiang F."/>
        </authorList>
    </citation>
    <scope>NUCLEOTIDE SEQUENCE [LARGE SCALE GENOMIC DNA]</scope>
    <source>
        <strain evidence="1">LVBAO_FW01</strain>
        <tissue evidence="1">Leaves</tissue>
    </source>
</reference>
<dbReference type="Proteomes" id="UP001367508">
    <property type="component" value="Unassembled WGS sequence"/>
</dbReference>
<comment type="caution">
    <text evidence="1">The sequence shown here is derived from an EMBL/GenBank/DDBJ whole genome shotgun (WGS) entry which is preliminary data.</text>
</comment>
<proteinExistence type="predicted"/>
<evidence type="ECO:0000313" key="1">
    <source>
        <dbReference type="EMBL" id="KAK7320853.1"/>
    </source>
</evidence>